<evidence type="ECO:0000256" key="2">
    <source>
        <dbReference type="ARBA" id="ARBA00007362"/>
    </source>
</evidence>
<feature type="transmembrane region" description="Helical" evidence="6">
    <location>
        <begin position="7"/>
        <end position="29"/>
    </location>
</feature>
<proteinExistence type="inferred from homology"/>
<feature type="transmembrane region" description="Helical" evidence="6">
    <location>
        <begin position="70"/>
        <end position="91"/>
    </location>
</feature>
<sequence length="371" mass="42013">MEESKPSILSVILAYLVVYIVWGSTFFFIEEALRSFSPFVLGSIRFLIAGPLLMGYCALKGYKLFNKEDVKQAIFVGFLLLFVDMACIIWSEQYISSGIVSILSAATAIWFVLLDKPKWKENFSSIPTLLGLFFGFAGVIMLFAEQIFANTVAEETKSQNITAMGVLVMGTIGWTIGSLWSKYSQKGKTTNKKKALNVMVKTAWQMLTAGVAFTLVALFNGEYSRFDYKAVHLADWGALLYLVTMGSILAFSSYIWLLQVRPATEVSTYAYVNPIVALLLVHFFTDHEVTILQIMGLCVVLVSVLLMNWNLYKDSRTIRAIRYRKKLKRLKHMAPKSSVPRIVEVAEFQRKELSKAEKKKLKEKEKQQSQE</sequence>
<evidence type="ECO:0000256" key="1">
    <source>
        <dbReference type="ARBA" id="ARBA00004141"/>
    </source>
</evidence>
<feature type="domain" description="EamA" evidence="7">
    <location>
        <begin position="11"/>
        <end position="143"/>
    </location>
</feature>
<keyword evidence="3 6" id="KW-0812">Transmembrane</keyword>
<dbReference type="PANTHER" id="PTHR32322:SF2">
    <property type="entry name" value="EAMA DOMAIN-CONTAINING PROTEIN"/>
    <property type="match status" value="1"/>
</dbReference>
<dbReference type="Proteomes" id="UP001500394">
    <property type="component" value="Unassembled WGS sequence"/>
</dbReference>
<feature type="transmembrane region" description="Helical" evidence="6">
    <location>
        <begin position="126"/>
        <end position="149"/>
    </location>
</feature>
<comment type="caution">
    <text evidence="8">The sequence shown here is derived from an EMBL/GenBank/DDBJ whole genome shotgun (WGS) entry which is preliminary data.</text>
</comment>
<protein>
    <submittedName>
        <fullName evidence="8">EamA family transporter</fullName>
    </submittedName>
</protein>
<feature type="transmembrane region" description="Helical" evidence="6">
    <location>
        <begin position="239"/>
        <end position="257"/>
    </location>
</feature>
<feature type="transmembrane region" description="Helical" evidence="6">
    <location>
        <begin position="291"/>
        <end position="312"/>
    </location>
</feature>
<evidence type="ECO:0000313" key="8">
    <source>
        <dbReference type="EMBL" id="GAA4512630.1"/>
    </source>
</evidence>
<keyword evidence="9" id="KW-1185">Reference proteome</keyword>
<evidence type="ECO:0000256" key="4">
    <source>
        <dbReference type="ARBA" id="ARBA00022989"/>
    </source>
</evidence>
<dbReference type="Pfam" id="PF00892">
    <property type="entry name" value="EamA"/>
    <property type="match status" value="2"/>
</dbReference>
<dbReference type="InterPro" id="IPR037185">
    <property type="entry name" value="EmrE-like"/>
</dbReference>
<comment type="subcellular location">
    <subcellularLocation>
        <location evidence="1">Membrane</location>
        <topology evidence="1">Multi-pass membrane protein</topology>
    </subcellularLocation>
</comment>
<keyword evidence="4 6" id="KW-1133">Transmembrane helix</keyword>
<dbReference type="EMBL" id="BAABGR010000006">
    <property type="protein sequence ID" value="GAA4512630.1"/>
    <property type="molecule type" value="Genomic_DNA"/>
</dbReference>
<feature type="transmembrane region" description="Helical" evidence="6">
    <location>
        <begin position="161"/>
        <end position="181"/>
    </location>
</feature>
<dbReference type="InterPro" id="IPR050638">
    <property type="entry name" value="AA-Vitamin_Transporters"/>
</dbReference>
<organism evidence="8 9">
    <name type="scientific">Sphingobacterium thermophilum</name>
    <dbReference type="NCBI Taxonomy" id="768534"/>
    <lineage>
        <taxon>Bacteria</taxon>
        <taxon>Pseudomonadati</taxon>
        <taxon>Bacteroidota</taxon>
        <taxon>Sphingobacteriia</taxon>
        <taxon>Sphingobacteriales</taxon>
        <taxon>Sphingobacteriaceae</taxon>
        <taxon>Sphingobacterium</taxon>
    </lineage>
</organism>
<comment type="similarity">
    <text evidence="2">Belongs to the EamA transporter family.</text>
</comment>
<evidence type="ECO:0000256" key="3">
    <source>
        <dbReference type="ARBA" id="ARBA00022692"/>
    </source>
</evidence>
<name>A0ABP8QXI1_9SPHI</name>
<feature type="domain" description="EamA" evidence="7">
    <location>
        <begin position="171"/>
        <end position="308"/>
    </location>
</feature>
<evidence type="ECO:0000256" key="5">
    <source>
        <dbReference type="ARBA" id="ARBA00023136"/>
    </source>
</evidence>
<gene>
    <name evidence="8" type="ORF">GCM10023173_06990</name>
</gene>
<reference evidence="9" key="1">
    <citation type="journal article" date="2019" name="Int. J. Syst. Evol. Microbiol.">
        <title>The Global Catalogue of Microorganisms (GCM) 10K type strain sequencing project: providing services to taxonomists for standard genome sequencing and annotation.</title>
        <authorList>
            <consortium name="The Broad Institute Genomics Platform"/>
            <consortium name="The Broad Institute Genome Sequencing Center for Infectious Disease"/>
            <person name="Wu L."/>
            <person name="Ma J."/>
        </authorList>
    </citation>
    <scope>NUCLEOTIDE SEQUENCE [LARGE SCALE GENOMIC DNA]</scope>
    <source>
        <strain evidence="9">JCM 17858</strain>
    </source>
</reference>
<feature type="transmembrane region" description="Helical" evidence="6">
    <location>
        <begin position="269"/>
        <end position="285"/>
    </location>
</feature>
<evidence type="ECO:0000259" key="7">
    <source>
        <dbReference type="Pfam" id="PF00892"/>
    </source>
</evidence>
<accession>A0ABP8QXI1</accession>
<dbReference type="RefSeq" id="WP_345064766.1">
    <property type="nucleotide sequence ID" value="NZ_BAABGR010000006.1"/>
</dbReference>
<feature type="transmembrane region" description="Helical" evidence="6">
    <location>
        <begin position="97"/>
        <end position="114"/>
    </location>
</feature>
<dbReference type="SUPFAM" id="SSF103481">
    <property type="entry name" value="Multidrug resistance efflux transporter EmrE"/>
    <property type="match status" value="2"/>
</dbReference>
<dbReference type="PANTHER" id="PTHR32322">
    <property type="entry name" value="INNER MEMBRANE TRANSPORTER"/>
    <property type="match status" value="1"/>
</dbReference>
<feature type="transmembrane region" description="Helical" evidence="6">
    <location>
        <begin position="202"/>
        <end position="219"/>
    </location>
</feature>
<evidence type="ECO:0000313" key="9">
    <source>
        <dbReference type="Proteomes" id="UP001500394"/>
    </source>
</evidence>
<evidence type="ECO:0000256" key="6">
    <source>
        <dbReference type="SAM" id="Phobius"/>
    </source>
</evidence>
<dbReference type="InterPro" id="IPR000620">
    <property type="entry name" value="EamA_dom"/>
</dbReference>
<feature type="transmembrane region" description="Helical" evidence="6">
    <location>
        <begin position="35"/>
        <end position="58"/>
    </location>
</feature>
<keyword evidence="5 6" id="KW-0472">Membrane</keyword>